<dbReference type="RefSeq" id="WP_181584402.1">
    <property type="nucleotide sequence ID" value="NZ_CP059399.1"/>
</dbReference>
<dbReference type="Proteomes" id="UP000515512">
    <property type="component" value="Chromosome"/>
</dbReference>
<keyword evidence="2" id="KW-1185">Reference proteome</keyword>
<dbReference type="AlphaFoldDB" id="A0A7D6ZGG7"/>
<accession>A0A7D6ZGG7</accession>
<protein>
    <submittedName>
        <fullName evidence="1">Uncharacterized protein</fullName>
    </submittedName>
</protein>
<reference evidence="1 2" key="1">
    <citation type="submission" date="2020-07" db="EMBL/GenBank/DDBJ databases">
        <authorList>
            <person name="Zhuang K."/>
            <person name="Ran Y."/>
        </authorList>
    </citation>
    <scope>NUCLEOTIDE SEQUENCE [LARGE SCALE GENOMIC DNA]</scope>
    <source>
        <strain evidence="1 2">WCH-YHL-001</strain>
    </source>
</reference>
<evidence type="ECO:0000313" key="1">
    <source>
        <dbReference type="EMBL" id="QLY33238.1"/>
    </source>
</evidence>
<dbReference type="InterPro" id="IPR017853">
    <property type="entry name" value="GH"/>
</dbReference>
<dbReference type="Gene3D" id="3.20.20.80">
    <property type="entry name" value="Glycosidases"/>
    <property type="match status" value="1"/>
</dbReference>
<dbReference type="SUPFAM" id="SSF51445">
    <property type="entry name" value="(Trans)glycosidases"/>
    <property type="match status" value="1"/>
</dbReference>
<dbReference type="EMBL" id="CP059399">
    <property type="protein sequence ID" value="QLY33238.1"/>
    <property type="molecule type" value="Genomic_DNA"/>
</dbReference>
<sequence length="327" mass="35732">MPLEFGIHAASQIGRATGKPDDPAAIDRLVRDLQGAGSFVVREYLHFLGEPADPEKARLLRPADRLRALTMPDHWYADGRHLDLVLCYQPEEPDIAGWLSFIDEVIARYGHLVRYLQITLEPNFPIEWIDGSSPGILEALIRGVPHARRALAAAGYHDVALGFSVAEPAEWLGGDEPFWAALAAVPPAEFAEHIDYIGLALYPDAFSPVPADAVADLIRHGITHLRETCLPQAHLTATTPIHLCENGTPTAPDRTPAEQAARLETMIRTIASCAKSANITVYELFGLRDPVSANPEPLTQLGITTDDYTPKPAYATYRTLIGELGAR</sequence>
<proteinExistence type="predicted"/>
<name>A0A7D6ZGG7_9NOCA</name>
<organism evidence="1 2">
    <name type="scientific">Nocardia huaxiensis</name>
    <dbReference type="NCBI Taxonomy" id="2755382"/>
    <lineage>
        <taxon>Bacteria</taxon>
        <taxon>Bacillati</taxon>
        <taxon>Actinomycetota</taxon>
        <taxon>Actinomycetes</taxon>
        <taxon>Mycobacteriales</taxon>
        <taxon>Nocardiaceae</taxon>
        <taxon>Nocardia</taxon>
    </lineage>
</organism>
<evidence type="ECO:0000313" key="2">
    <source>
        <dbReference type="Proteomes" id="UP000515512"/>
    </source>
</evidence>
<dbReference type="KEGG" id="nhu:H0264_14280"/>
<gene>
    <name evidence="1" type="ORF">H0264_14280</name>
</gene>